<comment type="catalytic activity">
    <reaction evidence="12">
        <text>L-ornithine + NADH + O2 = N(5)-hydroxy-L-ornithine + NAD(+) + H2O</text>
        <dbReference type="Rhea" id="RHEA:41512"/>
        <dbReference type="ChEBI" id="CHEBI:15377"/>
        <dbReference type="ChEBI" id="CHEBI:15379"/>
        <dbReference type="ChEBI" id="CHEBI:46911"/>
        <dbReference type="ChEBI" id="CHEBI:57540"/>
        <dbReference type="ChEBI" id="CHEBI:57945"/>
        <dbReference type="ChEBI" id="CHEBI:78275"/>
        <dbReference type="EC" id="1.14.13.196"/>
    </reaction>
</comment>
<dbReference type="InterPro" id="IPR025700">
    <property type="entry name" value="Lys/Orn_oxygenase"/>
</dbReference>
<proteinExistence type="inferred from homology"/>
<comment type="cofactor">
    <cofactor evidence="1">
        <name>FAD</name>
        <dbReference type="ChEBI" id="CHEBI:57692"/>
    </cofactor>
</comment>
<accession>A0A0G2F374</accession>
<evidence type="ECO:0000256" key="9">
    <source>
        <dbReference type="ARBA" id="ARBA00023002"/>
    </source>
</evidence>
<protein>
    <recommendedName>
        <fullName evidence="5">L-ornithine N(5)-monooxygenase</fullName>
        <ecNumber evidence="4">1.14.13.196</ecNumber>
    </recommendedName>
    <alternativeName>
        <fullName evidence="10">L-ornithine N(5)-oxygenase</fullName>
    </alternativeName>
</protein>
<evidence type="ECO:0000256" key="10">
    <source>
        <dbReference type="ARBA" id="ARBA00030351"/>
    </source>
</evidence>
<evidence type="ECO:0000256" key="1">
    <source>
        <dbReference type="ARBA" id="ARBA00001974"/>
    </source>
</evidence>
<evidence type="ECO:0000256" key="7">
    <source>
        <dbReference type="ARBA" id="ARBA00022827"/>
    </source>
</evidence>
<name>A0A0G2F374_PHACM</name>
<evidence type="ECO:0000313" key="13">
    <source>
        <dbReference type="EMBL" id="KKY29232.1"/>
    </source>
</evidence>
<evidence type="ECO:0000256" key="4">
    <source>
        <dbReference type="ARBA" id="ARBA00012881"/>
    </source>
</evidence>
<dbReference type="PRINTS" id="PR00368">
    <property type="entry name" value="FADPNR"/>
</dbReference>
<dbReference type="GO" id="GO:0031169">
    <property type="term" value="P:ferrichrome biosynthetic process"/>
    <property type="evidence" value="ECO:0007669"/>
    <property type="project" value="EnsemblFungi"/>
</dbReference>
<keyword evidence="9" id="KW-0560">Oxidoreductase</keyword>
<dbReference type="AlphaFoldDB" id="A0A0G2F374"/>
<dbReference type="Gene3D" id="3.50.50.60">
    <property type="entry name" value="FAD/NAD(P)-binding domain"/>
    <property type="match status" value="1"/>
</dbReference>
<comment type="similarity">
    <text evidence="3">Belongs to the lysine N(6)-hydroxylase/L-ornithine N(5)-oxygenase family.</text>
</comment>
<dbReference type="GO" id="GO:0016491">
    <property type="term" value="F:oxidoreductase activity"/>
    <property type="evidence" value="ECO:0007669"/>
    <property type="project" value="UniProtKB-KW"/>
</dbReference>
<organism evidence="13 14">
    <name type="scientific">Phaeomoniella chlamydospora</name>
    <name type="common">Phaeoacremonium chlamydosporum</name>
    <dbReference type="NCBI Taxonomy" id="158046"/>
    <lineage>
        <taxon>Eukaryota</taxon>
        <taxon>Fungi</taxon>
        <taxon>Dikarya</taxon>
        <taxon>Ascomycota</taxon>
        <taxon>Pezizomycotina</taxon>
        <taxon>Eurotiomycetes</taxon>
        <taxon>Chaetothyriomycetidae</taxon>
        <taxon>Phaeomoniellales</taxon>
        <taxon>Phaeomoniellaceae</taxon>
        <taxon>Phaeomoniella</taxon>
    </lineage>
</organism>
<comment type="pathway">
    <text evidence="2">Siderophore biosynthesis.</text>
</comment>
<evidence type="ECO:0000256" key="5">
    <source>
        <dbReference type="ARBA" id="ARBA00018612"/>
    </source>
</evidence>
<keyword evidence="6" id="KW-0285">Flavoprotein</keyword>
<evidence type="ECO:0000313" key="14">
    <source>
        <dbReference type="Proteomes" id="UP000053317"/>
    </source>
</evidence>
<dbReference type="SUPFAM" id="SSF51905">
    <property type="entry name" value="FAD/NAD(P)-binding domain"/>
    <property type="match status" value="1"/>
</dbReference>
<reference evidence="13 14" key="1">
    <citation type="submission" date="2015-05" db="EMBL/GenBank/DDBJ databases">
        <title>Distinctive expansion of gene families associated with plant cell wall degradation and secondary metabolism in the genomes of grapevine trunk pathogens.</title>
        <authorList>
            <person name="Lawrence D.P."/>
            <person name="Travadon R."/>
            <person name="Rolshausen P.E."/>
            <person name="Baumgartner K."/>
        </authorList>
    </citation>
    <scope>NUCLEOTIDE SEQUENCE [LARGE SCALE GENOMIC DNA]</scope>
    <source>
        <strain evidence="13">UCRPC4</strain>
    </source>
</reference>
<keyword evidence="14" id="KW-1185">Reference proteome</keyword>
<dbReference type="Pfam" id="PF13434">
    <property type="entry name" value="Lys_Orn_oxgnase"/>
    <property type="match status" value="1"/>
</dbReference>
<dbReference type="Proteomes" id="UP000053317">
    <property type="component" value="Unassembled WGS sequence"/>
</dbReference>
<evidence type="ECO:0000256" key="11">
    <source>
        <dbReference type="ARBA" id="ARBA00047598"/>
    </source>
</evidence>
<evidence type="ECO:0000256" key="6">
    <source>
        <dbReference type="ARBA" id="ARBA00022630"/>
    </source>
</evidence>
<dbReference type="GO" id="GO:0010106">
    <property type="term" value="P:cellular response to iron ion starvation"/>
    <property type="evidence" value="ECO:0007669"/>
    <property type="project" value="EnsemblFungi"/>
</dbReference>
<evidence type="ECO:0000256" key="8">
    <source>
        <dbReference type="ARBA" id="ARBA00022857"/>
    </source>
</evidence>
<dbReference type="PANTHER" id="PTHR42802:SF1">
    <property type="entry name" value="L-ORNITHINE N(5)-MONOOXYGENASE"/>
    <property type="match status" value="1"/>
</dbReference>
<keyword evidence="7" id="KW-0274">FAD</keyword>
<sequence length="473" mass="53570">MAPYLDHDAAAPVNAYNFQNNQRATLPSQIEGPATDDVLDLLCVGFGPASLAIAIALRERFEDLDGPKPSVAFLEKQSQFAWHAGMLLPGSRMQISFIKDLATLRNPKSEFTFLNYLHKHDRLIQFTNLNTFLPSRIEFEDYMRWCADHFSDHVTYGQEVIDIKSGLQVKGRAQTFSVSSRNLVTNQVEVRHARNVVIAIGGKPRIPAPFPKEHPKVIHSSAYVKRVHEALPDREKPYRIAVVGNGQSGAEIFNDLHSRFPNSKTYLIIKDTALRPSDDSPFVNEVFNPERVEPFFQKPASIRTRELLADKATNYGVVRLELLERMYGTLYQQRIMSDNEDDWQHRILPCRITSQMDILSEKGPLRLKLQDSETAVSREELEVDAVFVATGYLRNGHEEMMEPLKDLISSPVQSDTTWHVRRDYSVALDESKVDEHAGIWLQGCNQETHGLADSLLSILAIRGGEMVDSMFGH</sequence>
<dbReference type="EC" id="1.14.13.196" evidence="4"/>
<reference evidence="13 14" key="2">
    <citation type="submission" date="2015-05" db="EMBL/GenBank/DDBJ databases">
        <authorList>
            <person name="Morales-Cruz A."/>
            <person name="Amrine K.C."/>
            <person name="Cantu D."/>
        </authorList>
    </citation>
    <scope>NUCLEOTIDE SEQUENCE [LARGE SCALE GENOMIC DNA]</scope>
    <source>
        <strain evidence="13">UCRPC4</strain>
    </source>
</reference>
<evidence type="ECO:0000256" key="2">
    <source>
        <dbReference type="ARBA" id="ARBA00004924"/>
    </source>
</evidence>
<dbReference type="InterPro" id="IPR036188">
    <property type="entry name" value="FAD/NAD-bd_sf"/>
</dbReference>
<comment type="caution">
    <text evidence="13">The sequence shown here is derived from an EMBL/GenBank/DDBJ whole genome shotgun (WGS) entry which is preliminary data.</text>
</comment>
<dbReference type="EMBL" id="LCWF01000001">
    <property type="protein sequence ID" value="KKY29232.1"/>
    <property type="molecule type" value="Genomic_DNA"/>
</dbReference>
<evidence type="ECO:0000256" key="3">
    <source>
        <dbReference type="ARBA" id="ARBA00007588"/>
    </source>
</evidence>
<comment type="catalytic activity">
    <reaction evidence="11">
        <text>L-ornithine + NADPH + O2 = N(5)-hydroxy-L-ornithine + NADP(+) + H2O</text>
        <dbReference type="Rhea" id="RHEA:41508"/>
        <dbReference type="ChEBI" id="CHEBI:15377"/>
        <dbReference type="ChEBI" id="CHEBI:15379"/>
        <dbReference type="ChEBI" id="CHEBI:46911"/>
        <dbReference type="ChEBI" id="CHEBI:57783"/>
        <dbReference type="ChEBI" id="CHEBI:58349"/>
        <dbReference type="ChEBI" id="CHEBI:78275"/>
        <dbReference type="EC" id="1.14.13.196"/>
    </reaction>
</comment>
<dbReference type="PANTHER" id="PTHR42802">
    <property type="entry name" value="MONOOXYGENASE"/>
    <property type="match status" value="1"/>
</dbReference>
<gene>
    <name evidence="13" type="ORF">UCRPC4_g00022</name>
</gene>
<evidence type="ECO:0000256" key="12">
    <source>
        <dbReference type="ARBA" id="ARBA00049248"/>
    </source>
</evidence>
<keyword evidence="8" id="KW-0521">NADP</keyword>
<dbReference type="OrthoDB" id="3519933at2759"/>